<feature type="transmembrane region" description="Helical" evidence="3">
    <location>
        <begin position="99"/>
        <end position="122"/>
    </location>
</feature>
<dbReference type="Gene3D" id="2.60.40.1630">
    <property type="entry name" value="bacillus anthracis domain"/>
    <property type="match status" value="1"/>
</dbReference>
<reference evidence="6 7" key="1">
    <citation type="submission" date="2016-10" db="EMBL/GenBank/DDBJ databases">
        <authorList>
            <person name="de Groot N.N."/>
        </authorList>
    </citation>
    <scope>NUCLEOTIDE SEQUENCE [LARGE SCALE GENOMIC DNA]</scope>
    <source>
        <strain evidence="6 7">DSM 46701</strain>
    </source>
</reference>
<dbReference type="InterPro" id="IPR041916">
    <property type="entry name" value="Anti_sigma_zinc_sf"/>
</dbReference>
<evidence type="ECO:0000256" key="3">
    <source>
        <dbReference type="SAM" id="Phobius"/>
    </source>
</evidence>
<sequence>MKCLSEELIMACAEGECTAEETAEIAKHIQNCVHCKKRYEESRHEFRMFTQLAKYEPLPEPLDESFVASVREKIKDSRPTAWSERKVPSQPGGKKMKKMIAATAAGLVVLTAAGAIASPTFAEYLGFSYVKDLGRFLGISEKNVKNAFNKQGIEVTDNGITLRIEDILADTNRILVSYQLLDKNGQVIDPQYLDPIGYRRTVIEEWKKNGEPITEEKLKPLETLVFLADEKGKRMVQLSRWDQEKKKIGSYVFDHLPEDLPNQIYFKLEARQIGQVKGNWKLSIPIDLTKPKQAANVYKINKKFSSHGVEAGVQQIAYTPTMTKLTLSKNLVQSERERIEKEYPGNLMAKEFRLLETDIRYRIVDEHGRLIAQSYAPGRNANEKPKVQSLTTYGKTSGGEYVVHYQPFPETKQLTFILDSVVRYEPADFVLAFEPGQLPAKMQADGSTFVIKSFKLEKEELQKFAEIIIEERYQDQSKLADPFFIIQDETGKTYEMRRTGGIDGVRDGLERNQTLKTIEIHMDRIPEKLMIRPILAKEYKNVNFRIPIPPAHPNPR</sequence>
<evidence type="ECO:0000256" key="1">
    <source>
        <dbReference type="ARBA" id="ARBA00024353"/>
    </source>
</evidence>
<evidence type="ECO:0000313" key="7">
    <source>
        <dbReference type="Proteomes" id="UP000199695"/>
    </source>
</evidence>
<dbReference type="InterPro" id="IPR027383">
    <property type="entry name" value="Znf_put"/>
</dbReference>
<dbReference type="RefSeq" id="WP_089964479.1">
    <property type="nucleotide sequence ID" value="NZ_FOCQ01000001.1"/>
</dbReference>
<accession>A0A1H8AIC6</accession>
<dbReference type="STRING" id="1173111.SAMN05444955_101174"/>
<feature type="domain" description="DUF4179" evidence="5">
    <location>
        <begin position="94"/>
        <end position="180"/>
    </location>
</feature>
<dbReference type="Proteomes" id="UP000199695">
    <property type="component" value="Unassembled WGS sequence"/>
</dbReference>
<dbReference type="Gene3D" id="1.10.10.1320">
    <property type="entry name" value="Anti-sigma factor, zinc-finger domain"/>
    <property type="match status" value="1"/>
</dbReference>
<dbReference type="OrthoDB" id="2473268at2"/>
<dbReference type="EMBL" id="FOCQ01000001">
    <property type="protein sequence ID" value="SEM70552.1"/>
    <property type="molecule type" value="Genomic_DNA"/>
</dbReference>
<proteinExistence type="inferred from homology"/>
<organism evidence="6 7">
    <name type="scientific">Lihuaxuella thermophila</name>
    <dbReference type="NCBI Taxonomy" id="1173111"/>
    <lineage>
        <taxon>Bacteria</taxon>
        <taxon>Bacillati</taxon>
        <taxon>Bacillota</taxon>
        <taxon>Bacilli</taxon>
        <taxon>Bacillales</taxon>
        <taxon>Thermoactinomycetaceae</taxon>
        <taxon>Lihuaxuella</taxon>
    </lineage>
</organism>
<feature type="domain" description="Putative zinc-finger" evidence="4">
    <location>
        <begin position="6"/>
        <end position="35"/>
    </location>
</feature>
<dbReference type="InterPro" id="IPR025436">
    <property type="entry name" value="DUF4179"/>
</dbReference>
<keyword evidence="7" id="KW-1185">Reference proteome</keyword>
<keyword evidence="3" id="KW-0472">Membrane</keyword>
<dbReference type="Pfam" id="PF13490">
    <property type="entry name" value="zf-HC2"/>
    <property type="match status" value="1"/>
</dbReference>
<evidence type="ECO:0000259" key="5">
    <source>
        <dbReference type="Pfam" id="PF13786"/>
    </source>
</evidence>
<dbReference type="AlphaFoldDB" id="A0A1H8AIC6"/>
<dbReference type="Pfam" id="PF13786">
    <property type="entry name" value="DUF4179"/>
    <property type="match status" value="1"/>
</dbReference>
<evidence type="ECO:0000313" key="6">
    <source>
        <dbReference type="EMBL" id="SEM70552.1"/>
    </source>
</evidence>
<name>A0A1H8AIC6_9BACL</name>
<evidence type="ECO:0000259" key="4">
    <source>
        <dbReference type="Pfam" id="PF13490"/>
    </source>
</evidence>
<keyword evidence="3" id="KW-0812">Transmembrane</keyword>
<evidence type="ECO:0000256" key="2">
    <source>
        <dbReference type="ARBA" id="ARBA00024438"/>
    </source>
</evidence>
<keyword evidence="3" id="KW-1133">Transmembrane helix</keyword>
<comment type="similarity">
    <text evidence="1">Belongs to the zinc-associated anti-sigma factor (ZAS) superfamily. Anti-sigma-W factor family.</text>
</comment>
<gene>
    <name evidence="6" type="ORF">SAMN05444955_101174</name>
</gene>
<protein>
    <recommendedName>
        <fullName evidence="2">Anti-sigma-W factor RsiW</fullName>
    </recommendedName>
</protein>